<dbReference type="EMBL" id="CP002546">
    <property type="protein sequence ID" value="ADY60529.1"/>
    <property type="molecule type" value="Genomic_DNA"/>
</dbReference>
<accession>F0SGD0</accession>
<dbReference type="InterPro" id="IPR029058">
    <property type="entry name" value="AB_hydrolase_fold"/>
</dbReference>
<evidence type="ECO:0000256" key="1">
    <source>
        <dbReference type="SAM" id="MobiDB-lite"/>
    </source>
</evidence>
<dbReference type="Proteomes" id="UP000006860">
    <property type="component" value="Chromosome"/>
</dbReference>
<name>F0SGD0_RUBBR</name>
<keyword evidence="2" id="KW-1133">Transmembrane helix</keyword>
<dbReference type="InterPro" id="IPR022742">
    <property type="entry name" value="Hydrolase_4"/>
</dbReference>
<sequence length="336" mass="37829">MIYQIVGWSILAVAVIDIALRIYFGRKALQFLEKMPPFRVEPASPCKQAVPFNVDTADDLTLRGSIYHPEDMPPKGIVVFCAETIASHWSAVNYCAGLIENGFIVVSFDFRNQGESDVMAGYESLHWVTDYEIRDLNEVINWVKDQDAFAGLPIGVMGVSRGGSTALIAGTRRSDVQFICADSAYTNDLLISHYLERYAPILLPRFVMKYSTRCMWHIKWTLYAAVWLRSFKRKCHYILSARPFERAKGKHVLLISGASDSYVPPSLAKRIQSMFGKQCEELWIVPKASHNGARSKQPAEYDTKVAAFFSQMSPVETPTKPFAPRTVAREVSLPTD</sequence>
<dbReference type="OrthoDB" id="9776685at2"/>
<evidence type="ECO:0000313" key="5">
    <source>
        <dbReference type="Proteomes" id="UP000006860"/>
    </source>
</evidence>
<keyword evidence="2" id="KW-0472">Membrane</keyword>
<keyword evidence="4" id="KW-0378">Hydrolase</keyword>
<dbReference type="GO" id="GO:0004177">
    <property type="term" value="F:aminopeptidase activity"/>
    <property type="evidence" value="ECO:0007669"/>
    <property type="project" value="UniProtKB-KW"/>
</dbReference>
<dbReference type="HOGENOM" id="CLU_826062_0_0_0"/>
<keyword evidence="4" id="KW-0645">Protease</keyword>
<dbReference type="Pfam" id="PF12146">
    <property type="entry name" value="Hydrolase_4"/>
    <property type="match status" value="1"/>
</dbReference>
<organism evidence="4 5">
    <name type="scientific">Rubinisphaera brasiliensis (strain ATCC 49424 / DSM 5305 / JCM 21570 / IAM 15109 / NBRC 103401 / IFAM 1448)</name>
    <name type="common">Planctomyces brasiliensis</name>
    <dbReference type="NCBI Taxonomy" id="756272"/>
    <lineage>
        <taxon>Bacteria</taxon>
        <taxon>Pseudomonadati</taxon>
        <taxon>Planctomycetota</taxon>
        <taxon>Planctomycetia</taxon>
        <taxon>Planctomycetales</taxon>
        <taxon>Planctomycetaceae</taxon>
        <taxon>Rubinisphaera</taxon>
    </lineage>
</organism>
<gene>
    <name evidence="4" type="ordered locus">Plabr_2930</name>
</gene>
<reference evidence="5" key="1">
    <citation type="submission" date="2011-02" db="EMBL/GenBank/DDBJ databases">
        <title>The complete genome of Planctomyces brasiliensis DSM 5305.</title>
        <authorList>
            <person name="Lucas S."/>
            <person name="Copeland A."/>
            <person name="Lapidus A."/>
            <person name="Bruce D."/>
            <person name="Goodwin L."/>
            <person name="Pitluck S."/>
            <person name="Kyrpides N."/>
            <person name="Mavromatis K."/>
            <person name="Pagani I."/>
            <person name="Ivanova N."/>
            <person name="Ovchinnikova G."/>
            <person name="Lu M."/>
            <person name="Detter J.C."/>
            <person name="Han C."/>
            <person name="Land M."/>
            <person name="Hauser L."/>
            <person name="Markowitz V."/>
            <person name="Cheng J.-F."/>
            <person name="Hugenholtz P."/>
            <person name="Woyke T."/>
            <person name="Wu D."/>
            <person name="Tindall B."/>
            <person name="Pomrenke H.G."/>
            <person name="Brambilla E."/>
            <person name="Klenk H.-P."/>
            <person name="Eisen J.A."/>
        </authorList>
    </citation>
    <scope>NUCLEOTIDE SEQUENCE [LARGE SCALE GENOMIC DNA]</scope>
    <source>
        <strain evidence="5">ATCC 49424 / DSM 5305 / JCM 21570 / NBRC 103401 / IFAM 1448</strain>
    </source>
</reference>
<dbReference type="PANTHER" id="PTHR43358">
    <property type="entry name" value="ALPHA/BETA-HYDROLASE"/>
    <property type="match status" value="1"/>
</dbReference>
<keyword evidence="2" id="KW-0812">Transmembrane</keyword>
<dbReference type="STRING" id="756272.Plabr_2930"/>
<feature type="region of interest" description="Disordered" evidence="1">
    <location>
        <begin position="317"/>
        <end position="336"/>
    </location>
</feature>
<dbReference type="KEGG" id="pbs:Plabr_2930"/>
<keyword evidence="4" id="KW-0031">Aminopeptidase</keyword>
<dbReference type="RefSeq" id="WP_013629251.1">
    <property type="nucleotide sequence ID" value="NC_015174.1"/>
</dbReference>
<protein>
    <submittedName>
        <fullName evidence="4">Dipeptidyl aminopeptidase/acylaminoacyl-peptidase-like protein</fullName>
    </submittedName>
</protein>
<evidence type="ECO:0000313" key="4">
    <source>
        <dbReference type="EMBL" id="ADY60529.1"/>
    </source>
</evidence>
<dbReference type="PANTHER" id="PTHR43358:SF4">
    <property type="entry name" value="ALPHA_BETA HYDROLASE FOLD-1 DOMAIN-CONTAINING PROTEIN"/>
    <property type="match status" value="1"/>
</dbReference>
<dbReference type="AlphaFoldDB" id="F0SGD0"/>
<dbReference type="SUPFAM" id="SSF53474">
    <property type="entry name" value="alpha/beta-Hydrolases"/>
    <property type="match status" value="1"/>
</dbReference>
<evidence type="ECO:0000259" key="3">
    <source>
        <dbReference type="Pfam" id="PF12146"/>
    </source>
</evidence>
<feature type="transmembrane region" description="Helical" evidence="2">
    <location>
        <begin position="6"/>
        <end position="24"/>
    </location>
</feature>
<dbReference type="InterPro" id="IPR052920">
    <property type="entry name" value="DNA-binding_regulatory"/>
</dbReference>
<keyword evidence="5" id="KW-1185">Reference proteome</keyword>
<dbReference type="eggNOG" id="COG1073">
    <property type="taxonomic scope" value="Bacteria"/>
</dbReference>
<proteinExistence type="predicted"/>
<feature type="domain" description="Serine aminopeptidase S33" evidence="3">
    <location>
        <begin position="73"/>
        <end position="219"/>
    </location>
</feature>
<evidence type="ECO:0000256" key="2">
    <source>
        <dbReference type="SAM" id="Phobius"/>
    </source>
</evidence>
<dbReference type="Gene3D" id="3.40.50.1820">
    <property type="entry name" value="alpha/beta hydrolase"/>
    <property type="match status" value="1"/>
</dbReference>